<dbReference type="SUPFAM" id="SSF47384">
    <property type="entry name" value="Homodimeric domain of signal transducing histidine kinase"/>
    <property type="match status" value="1"/>
</dbReference>
<dbReference type="PANTHER" id="PTHR44936:SF5">
    <property type="entry name" value="SENSOR HISTIDINE KINASE ENVZ"/>
    <property type="match status" value="1"/>
</dbReference>
<evidence type="ECO:0000256" key="4">
    <source>
        <dbReference type="ARBA" id="ARBA00022475"/>
    </source>
</evidence>
<keyword evidence="8 15" id="KW-0812">Transmembrane</keyword>
<keyword evidence="19" id="KW-1185">Reference proteome</keyword>
<keyword evidence="10 18" id="KW-0418">Kinase</keyword>
<dbReference type="RefSeq" id="WP_109951260.1">
    <property type="nucleotide sequence ID" value="NZ_CP029551.1"/>
</dbReference>
<keyword evidence="7" id="KW-0808">Transferase</keyword>
<feature type="transmembrane region" description="Helical" evidence="15">
    <location>
        <begin position="21"/>
        <end position="45"/>
    </location>
</feature>
<dbReference type="AlphaFoldDB" id="A0A2U8VR92"/>
<dbReference type="InterPro" id="IPR003660">
    <property type="entry name" value="HAMP_dom"/>
</dbReference>
<evidence type="ECO:0000259" key="17">
    <source>
        <dbReference type="PROSITE" id="PS50885"/>
    </source>
</evidence>
<evidence type="ECO:0000256" key="6">
    <source>
        <dbReference type="ARBA" id="ARBA00022553"/>
    </source>
</evidence>
<dbReference type="CDD" id="cd00075">
    <property type="entry name" value="HATPase"/>
    <property type="match status" value="1"/>
</dbReference>
<dbReference type="SMART" id="SM00388">
    <property type="entry name" value="HisKA"/>
    <property type="match status" value="1"/>
</dbReference>
<evidence type="ECO:0000256" key="15">
    <source>
        <dbReference type="SAM" id="Phobius"/>
    </source>
</evidence>
<dbReference type="KEGG" id="meti:DK427_10805"/>
<evidence type="ECO:0000256" key="3">
    <source>
        <dbReference type="ARBA" id="ARBA00012438"/>
    </source>
</evidence>
<dbReference type="InterPro" id="IPR036890">
    <property type="entry name" value="HATPase_C_sf"/>
</dbReference>
<dbReference type="Pfam" id="PF00672">
    <property type="entry name" value="HAMP"/>
    <property type="match status" value="1"/>
</dbReference>
<dbReference type="GO" id="GO:0000155">
    <property type="term" value="F:phosphorelay sensor kinase activity"/>
    <property type="evidence" value="ECO:0007669"/>
    <property type="project" value="InterPro"/>
</dbReference>
<dbReference type="EMBL" id="CP029551">
    <property type="protein sequence ID" value="AWN36155.1"/>
    <property type="molecule type" value="Genomic_DNA"/>
</dbReference>
<comment type="catalytic activity">
    <reaction evidence="1">
        <text>ATP + protein L-histidine = ADP + protein N-phospho-L-histidine.</text>
        <dbReference type="EC" id="2.7.13.3"/>
    </reaction>
</comment>
<keyword evidence="12 15" id="KW-1133">Transmembrane helix</keyword>
<reference evidence="18 19" key="1">
    <citation type="submission" date="2018-05" db="EMBL/GenBank/DDBJ databases">
        <title>Complete Genome Sequence of Methylobacterium sp. 17Sr1-43.</title>
        <authorList>
            <person name="Srinivasan S."/>
        </authorList>
    </citation>
    <scope>NUCLEOTIDE SEQUENCE [LARGE SCALE GENOMIC DNA]</scope>
    <source>
        <strain evidence="18 19">17Sr1-43</strain>
    </source>
</reference>
<sequence length="465" mass="50016">MRLAGRFSALRARLRPRSIAGQIALLIVAAIAVAHVVATLAFVILREPWRPDDRPGVMVGRAATVARLLDASEPGSRDALIAASARSLPTLEIAPWDGQGGRPEPDHAVIRRLRDGFGRPLTIADLGAETRRGEPALRLGLETPAGARLQIVVPDDPLTPPRQGAIIFTFVFLGLTLALLSVWATRALTAPLARLEAAAEAFGTRDDHAALPQAGPREVLAMSRALDRMRARVRRLIDDRTQMLAAISHDLRTPITRLRLRAEFIEDEHARAATLRDLDQMNGLVEAALSFVRDGQARDTGSHTLVDLASVVQTVCDGFTDVGAHVVVERSRHVLVRGRTDDLQRALTNLVDNAVKYGGEARVIMEATPRGIRVAVHDSGPGIAEAEREAMLQPFVRGDRARNLNDATGFGLGLSIVQAIVEAHGGRLVLENRPQGGLAAMIELPLAGRQPSETVPASEPVSRAA</sequence>
<evidence type="ECO:0000313" key="19">
    <source>
        <dbReference type="Proteomes" id="UP000246058"/>
    </source>
</evidence>
<keyword evidence="13" id="KW-0902">Two-component regulatory system</keyword>
<dbReference type="OrthoDB" id="9804645at2"/>
<evidence type="ECO:0000256" key="7">
    <source>
        <dbReference type="ARBA" id="ARBA00022679"/>
    </source>
</evidence>
<dbReference type="PRINTS" id="PR00344">
    <property type="entry name" value="BCTRLSENSOR"/>
</dbReference>
<dbReference type="Proteomes" id="UP000246058">
    <property type="component" value="Chromosome"/>
</dbReference>
<evidence type="ECO:0000256" key="9">
    <source>
        <dbReference type="ARBA" id="ARBA00022741"/>
    </source>
</evidence>
<comment type="subcellular location">
    <subcellularLocation>
        <location evidence="2">Cell inner membrane</location>
        <topology evidence="2">Multi-pass membrane protein</topology>
    </subcellularLocation>
</comment>
<evidence type="ECO:0000256" key="1">
    <source>
        <dbReference type="ARBA" id="ARBA00000085"/>
    </source>
</evidence>
<dbReference type="PROSITE" id="PS50109">
    <property type="entry name" value="HIS_KIN"/>
    <property type="match status" value="1"/>
</dbReference>
<dbReference type="SMART" id="SM00387">
    <property type="entry name" value="HATPase_c"/>
    <property type="match status" value="1"/>
</dbReference>
<keyword evidence="11" id="KW-0067">ATP-binding</keyword>
<dbReference type="Gene3D" id="3.30.565.10">
    <property type="entry name" value="Histidine kinase-like ATPase, C-terminal domain"/>
    <property type="match status" value="1"/>
</dbReference>
<proteinExistence type="predicted"/>
<dbReference type="GO" id="GO:0005886">
    <property type="term" value="C:plasma membrane"/>
    <property type="evidence" value="ECO:0007669"/>
    <property type="project" value="UniProtKB-SubCell"/>
</dbReference>
<accession>A0A2U8VR92</accession>
<evidence type="ECO:0000256" key="10">
    <source>
        <dbReference type="ARBA" id="ARBA00022777"/>
    </source>
</evidence>
<keyword evidence="9" id="KW-0547">Nucleotide-binding</keyword>
<name>A0A2U8VR92_9HYPH</name>
<gene>
    <name evidence="18" type="ORF">DK427_10805</name>
</gene>
<dbReference type="PROSITE" id="PS50885">
    <property type="entry name" value="HAMP"/>
    <property type="match status" value="1"/>
</dbReference>
<evidence type="ECO:0000256" key="2">
    <source>
        <dbReference type="ARBA" id="ARBA00004429"/>
    </source>
</evidence>
<evidence type="ECO:0000256" key="8">
    <source>
        <dbReference type="ARBA" id="ARBA00022692"/>
    </source>
</evidence>
<feature type="domain" description="HAMP" evidence="17">
    <location>
        <begin position="186"/>
        <end position="238"/>
    </location>
</feature>
<dbReference type="Gene3D" id="1.10.287.130">
    <property type="match status" value="1"/>
</dbReference>
<dbReference type="InterPro" id="IPR005467">
    <property type="entry name" value="His_kinase_dom"/>
</dbReference>
<dbReference type="Pfam" id="PF00512">
    <property type="entry name" value="HisKA"/>
    <property type="match status" value="1"/>
</dbReference>
<keyword evidence="4" id="KW-1003">Cell membrane</keyword>
<dbReference type="InterPro" id="IPR003661">
    <property type="entry name" value="HisK_dim/P_dom"/>
</dbReference>
<keyword evidence="5" id="KW-0997">Cell inner membrane</keyword>
<dbReference type="InterPro" id="IPR050980">
    <property type="entry name" value="2C_sensor_his_kinase"/>
</dbReference>
<dbReference type="CDD" id="cd00082">
    <property type="entry name" value="HisKA"/>
    <property type="match status" value="1"/>
</dbReference>
<dbReference type="PANTHER" id="PTHR44936">
    <property type="entry name" value="SENSOR PROTEIN CREC"/>
    <property type="match status" value="1"/>
</dbReference>
<evidence type="ECO:0000256" key="14">
    <source>
        <dbReference type="ARBA" id="ARBA00023136"/>
    </source>
</evidence>
<keyword evidence="14 15" id="KW-0472">Membrane</keyword>
<protein>
    <recommendedName>
        <fullName evidence="3">histidine kinase</fullName>
        <ecNumber evidence="3">2.7.13.3</ecNumber>
    </recommendedName>
</protein>
<dbReference type="GO" id="GO:0005524">
    <property type="term" value="F:ATP binding"/>
    <property type="evidence" value="ECO:0007669"/>
    <property type="project" value="UniProtKB-KW"/>
</dbReference>
<evidence type="ECO:0000256" key="11">
    <source>
        <dbReference type="ARBA" id="ARBA00022840"/>
    </source>
</evidence>
<evidence type="ECO:0000256" key="13">
    <source>
        <dbReference type="ARBA" id="ARBA00023012"/>
    </source>
</evidence>
<evidence type="ECO:0000256" key="12">
    <source>
        <dbReference type="ARBA" id="ARBA00022989"/>
    </source>
</evidence>
<evidence type="ECO:0000259" key="16">
    <source>
        <dbReference type="PROSITE" id="PS50109"/>
    </source>
</evidence>
<dbReference type="InterPro" id="IPR004358">
    <property type="entry name" value="Sig_transdc_His_kin-like_C"/>
</dbReference>
<feature type="transmembrane region" description="Helical" evidence="15">
    <location>
        <begin position="165"/>
        <end position="184"/>
    </location>
</feature>
<organism evidence="18 19">
    <name type="scientific">Methylobacterium radiodurans</name>
    <dbReference type="NCBI Taxonomy" id="2202828"/>
    <lineage>
        <taxon>Bacteria</taxon>
        <taxon>Pseudomonadati</taxon>
        <taxon>Pseudomonadota</taxon>
        <taxon>Alphaproteobacteria</taxon>
        <taxon>Hyphomicrobiales</taxon>
        <taxon>Methylobacteriaceae</taxon>
        <taxon>Methylobacterium</taxon>
    </lineage>
</organism>
<dbReference type="SUPFAM" id="SSF55874">
    <property type="entry name" value="ATPase domain of HSP90 chaperone/DNA topoisomerase II/histidine kinase"/>
    <property type="match status" value="1"/>
</dbReference>
<dbReference type="InterPro" id="IPR036097">
    <property type="entry name" value="HisK_dim/P_sf"/>
</dbReference>
<dbReference type="SMART" id="SM00304">
    <property type="entry name" value="HAMP"/>
    <property type="match status" value="1"/>
</dbReference>
<dbReference type="InterPro" id="IPR003594">
    <property type="entry name" value="HATPase_dom"/>
</dbReference>
<feature type="domain" description="Histidine kinase" evidence="16">
    <location>
        <begin position="246"/>
        <end position="448"/>
    </location>
</feature>
<dbReference type="EC" id="2.7.13.3" evidence="3"/>
<evidence type="ECO:0000313" key="18">
    <source>
        <dbReference type="EMBL" id="AWN36155.1"/>
    </source>
</evidence>
<keyword evidence="6" id="KW-0597">Phosphoprotein</keyword>
<evidence type="ECO:0000256" key="5">
    <source>
        <dbReference type="ARBA" id="ARBA00022519"/>
    </source>
</evidence>
<dbReference type="Pfam" id="PF02518">
    <property type="entry name" value="HATPase_c"/>
    <property type="match status" value="1"/>
</dbReference>